<accession>A0A9P6KS64</accession>
<gene>
    <name evidence="1" type="ORF">PMIN01_04320</name>
</gene>
<evidence type="ECO:0000313" key="2">
    <source>
        <dbReference type="Proteomes" id="UP000756921"/>
    </source>
</evidence>
<sequence>MESNKDPVAKLDALLAKHGYLSKDHHPPSATSIKALLLCPDLKLTGQAFSMYQCILQSIVPNMVNLQALGNQAMRASADQLWKHWGVVTDAGIYHLQGIAHTFERRIVLARMLAAAKMFAQALEMILKTRMPFGTAETPAYIRESAALQARDIAKNEMTAAMDKKLSSYDKVFNPFYGLHRAAVLMLMVFEDSSPFPSKFLGTLIMTNGLPQMLSTHENVTVNTLVRVRDCWAAWGLGVEDFTWTRLLRVEKDAGLSTSCSSKWKFKALTEESNIELYRLIESTKKLSEYLGKISQSKMSLPDRTAMLDGFRYNVLIWKYRRVFERDVSTNQSDVGEFLMVANGISCFAFEERIFNQVLPLMARLQEHQDPEIHKWADFIWSLWAANMRKAVVRYSSNEVDDSSEDTIVGNIMLGLTEVFGELLEECVERDMSFEESLKKCFVGAEKVGENFNPQGEARPTLDELLSKNFHSMRSRQPAITYEMRQRNFIHDHSGHLDGAEALGKNREDQKKTGVHRMGGDLMDILQPYNDVLQPYSDLFSGSEQDSELSNIIAAFMRAARDDKDCEIEDVISSHLLPAAQQLKNHDNSVVRMLFETAWTPWYRTGAALILMSMKAPRLGHSLPAAMKVEEAMANMLQDFCLLTRRLSGSFSEDSGSRYDS</sequence>
<evidence type="ECO:0000313" key="1">
    <source>
        <dbReference type="EMBL" id="KAF9736541.1"/>
    </source>
</evidence>
<dbReference type="Proteomes" id="UP000756921">
    <property type="component" value="Unassembled WGS sequence"/>
</dbReference>
<keyword evidence="2" id="KW-1185">Reference proteome</keyword>
<dbReference type="AlphaFoldDB" id="A0A9P6KS64"/>
<dbReference type="EMBL" id="WJXW01000004">
    <property type="protein sequence ID" value="KAF9736541.1"/>
    <property type="molecule type" value="Genomic_DNA"/>
</dbReference>
<comment type="caution">
    <text evidence="1">The sequence shown here is derived from an EMBL/GenBank/DDBJ whole genome shotgun (WGS) entry which is preliminary data.</text>
</comment>
<name>A0A9P6KS64_9PLEO</name>
<protein>
    <submittedName>
        <fullName evidence="1">Uncharacterized protein</fullName>
    </submittedName>
</protein>
<organism evidence="1 2">
    <name type="scientific">Paraphaeosphaeria minitans</name>
    <dbReference type="NCBI Taxonomy" id="565426"/>
    <lineage>
        <taxon>Eukaryota</taxon>
        <taxon>Fungi</taxon>
        <taxon>Dikarya</taxon>
        <taxon>Ascomycota</taxon>
        <taxon>Pezizomycotina</taxon>
        <taxon>Dothideomycetes</taxon>
        <taxon>Pleosporomycetidae</taxon>
        <taxon>Pleosporales</taxon>
        <taxon>Massarineae</taxon>
        <taxon>Didymosphaeriaceae</taxon>
        <taxon>Paraphaeosphaeria</taxon>
    </lineage>
</organism>
<reference evidence="1" key="1">
    <citation type="journal article" date="2020" name="Mol. Plant Microbe Interact.">
        <title>Genome Sequence of the Biocontrol Agent Coniothyrium minitans strain Conio (IMI 134523).</title>
        <authorList>
            <person name="Patel D."/>
            <person name="Shittu T.A."/>
            <person name="Baroncelli R."/>
            <person name="Muthumeenakshi S."/>
            <person name="Osborne T.H."/>
            <person name="Janganan T.K."/>
            <person name="Sreenivasaprasad S."/>
        </authorList>
    </citation>
    <scope>NUCLEOTIDE SEQUENCE</scope>
    <source>
        <strain evidence="1">Conio</strain>
    </source>
</reference>
<proteinExistence type="predicted"/>